<evidence type="ECO:0008006" key="2">
    <source>
        <dbReference type="Google" id="ProtNLM"/>
    </source>
</evidence>
<reference evidence="1" key="1">
    <citation type="submission" date="2019-03" db="EMBL/GenBank/DDBJ databases">
        <title>Single cell metagenomics reveals metabolic interactions within the superorganism composed of flagellate Streblomastix strix and complex community of Bacteroidetes bacteria on its surface.</title>
        <authorList>
            <person name="Treitli S.C."/>
            <person name="Kolisko M."/>
            <person name="Husnik F."/>
            <person name="Keeling P."/>
            <person name="Hampl V."/>
        </authorList>
    </citation>
    <scope>NUCLEOTIDE SEQUENCE</scope>
    <source>
        <strain evidence="1">STM</strain>
    </source>
</reference>
<dbReference type="EMBL" id="SNRY01000549">
    <property type="protein sequence ID" value="KAA6339277.1"/>
    <property type="molecule type" value="Genomic_DNA"/>
</dbReference>
<comment type="caution">
    <text evidence="1">The sequence shown here is derived from an EMBL/GenBank/DDBJ whole genome shotgun (WGS) entry which is preliminary data.</text>
</comment>
<dbReference type="AlphaFoldDB" id="A0A5J4RZE4"/>
<organism evidence="1">
    <name type="scientific">termite gut metagenome</name>
    <dbReference type="NCBI Taxonomy" id="433724"/>
    <lineage>
        <taxon>unclassified sequences</taxon>
        <taxon>metagenomes</taxon>
        <taxon>organismal metagenomes</taxon>
    </lineage>
</organism>
<gene>
    <name evidence="1" type="ORF">EZS27_012770</name>
</gene>
<evidence type="ECO:0000313" key="1">
    <source>
        <dbReference type="EMBL" id="KAA6339277.1"/>
    </source>
</evidence>
<name>A0A5J4RZE4_9ZZZZ</name>
<sequence>MRTITFNELRRIKNSLPAGSMQKIADELDISVDTVRNFFDGHNFKEGRCVDIHFEPGPDGGLVMLDNTTVLDCTLKILNEMNSDI</sequence>
<protein>
    <recommendedName>
        <fullName evidence="2">DNA-binding protein</fullName>
    </recommendedName>
</protein>
<proteinExistence type="predicted"/>
<accession>A0A5J4RZE4</accession>